<protein>
    <submittedName>
        <fullName evidence="1">DNA replication complex GINS family protein</fullName>
    </submittedName>
</protein>
<comment type="caution">
    <text evidence="1">The sequence shown here is derived from an EMBL/GenBank/DDBJ whole genome shotgun (WGS) entry which is preliminary data.</text>
</comment>
<accession>A0A3R9QRS1</accession>
<dbReference type="EMBL" id="RCOR01000030">
    <property type="protein sequence ID" value="RSN68435.1"/>
    <property type="molecule type" value="Genomic_DNA"/>
</dbReference>
<dbReference type="CDD" id="cd11714">
    <property type="entry name" value="GINS_A_archaea"/>
    <property type="match status" value="1"/>
</dbReference>
<sequence>MISSRMAECLEDIQSVRVIAKKDLNFERLGIRIFKDVETEVPRWLAEILEEEGACEVIRGGPEIISERLYKEKVSILFAELPQETFQIIRDVIRGGPEDSLIRRDAIELVNRRLGKIMDYLKASILLTSKKPPKNLLVEELILYNALKSIIEEWMRSFVGVRVDR</sequence>
<proteinExistence type="predicted"/>
<dbReference type="AlphaFoldDB" id="A0A3R9QRS1"/>
<organism evidence="1 2">
    <name type="scientific">Candidatus Korarchaeum cryptofilum</name>
    <dbReference type="NCBI Taxonomy" id="498846"/>
    <lineage>
        <taxon>Archaea</taxon>
        <taxon>Thermoproteota</taxon>
        <taxon>Candidatus Korarchaeia</taxon>
        <taxon>Candidatus Korarchaeales</taxon>
        <taxon>Candidatus Korarchaeaceae</taxon>
        <taxon>Candidatus Korarchaeum</taxon>
    </lineage>
</organism>
<evidence type="ECO:0000313" key="1">
    <source>
        <dbReference type="EMBL" id="RSN68435.1"/>
    </source>
</evidence>
<name>A0A3R9QRS1_9CREN</name>
<reference evidence="1 2" key="1">
    <citation type="submission" date="2018-10" db="EMBL/GenBank/DDBJ databases">
        <title>Co-occurring genomic capacity for anaerobic methane metabolism and dissimilatory sulfite reduction discovered in the Korarchaeota.</title>
        <authorList>
            <person name="Mckay L.J."/>
            <person name="Dlakic M."/>
            <person name="Fields M.W."/>
            <person name="Delmont T.O."/>
            <person name="Eren A.M."/>
            <person name="Jay Z.J."/>
            <person name="Klingelsmith K.B."/>
            <person name="Rusch D.B."/>
            <person name="Inskeep W.P."/>
        </authorList>
    </citation>
    <scope>NUCLEOTIDE SEQUENCE [LARGE SCALE GENOMIC DNA]</scope>
    <source>
        <strain evidence="1 2">WS</strain>
    </source>
</reference>
<gene>
    <name evidence="1" type="ORF">D9Q81_06150</name>
</gene>
<evidence type="ECO:0000313" key="2">
    <source>
        <dbReference type="Proteomes" id="UP000278149"/>
    </source>
</evidence>
<dbReference type="RefSeq" id="WP_125741997.1">
    <property type="nucleotide sequence ID" value="NZ_RCOR01000030.1"/>
</dbReference>
<dbReference type="Proteomes" id="UP000278149">
    <property type="component" value="Unassembled WGS sequence"/>
</dbReference>